<dbReference type="PANTHER" id="PTHR43792">
    <property type="entry name" value="GNAT FAMILY, PUTATIVE (AFU_ORTHOLOGUE AFUA_3G00765)-RELATED-RELATED"/>
    <property type="match status" value="1"/>
</dbReference>
<evidence type="ECO:0000313" key="3">
    <source>
        <dbReference type="Proteomes" id="UP000007967"/>
    </source>
</evidence>
<dbReference type="SUPFAM" id="SSF55729">
    <property type="entry name" value="Acyl-CoA N-acyltransferases (Nat)"/>
    <property type="match status" value="1"/>
</dbReference>
<dbReference type="Pfam" id="PF00583">
    <property type="entry name" value="Acetyltransf_1"/>
    <property type="match status" value="1"/>
</dbReference>
<dbReference type="EMBL" id="CP001736">
    <property type="protein sequence ID" value="ADB30288.1"/>
    <property type="molecule type" value="Genomic_DNA"/>
</dbReference>
<organism evidence="2 3">
    <name type="scientific">Kribbella flavida (strain DSM 17836 / JCM 10339 / NBRC 14399)</name>
    <dbReference type="NCBI Taxonomy" id="479435"/>
    <lineage>
        <taxon>Bacteria</taxon>
        <taxon>Bacillati</taxon>
        <taxon>Actinomycetota</taxon>
        <taxon>Actinomycetes</taxon>
        <taxon>Propionibacteriales</taxon>
        <taxon>Kribbellaceae</taxon>
        <taxon>Kribbella</taxon>
    </lineage>
</organism>
<dbReference type="InterPro" id="IPR000182">
    <property type="entry name" value="GNAT_dom"/>
</dbReference>
<dbReference type="Gene3D" id="3.40.630.30">
    <property type="match status" value="1"/>
</dbReference>
<dbReference type="InterPro" id="IPR051531">
    <property type="entry name" value="N-acetyltransferase"/>
</dbReference>
<evidence type="ECO:0000313" key="2">
    <source>
        <dbReference type="EMBL" id="ADB30288.1"/>
    </source>
</evidence>
<accession>D2Q2V7</accession>
<sequence length="151" mass="16034">MRVEPMDAEGLRLVERWTADDPAGGAVLEFYGQAVTRWAPLLEAPTRAGGLVRDGDEPIGFVDLEILDGEAEIMYYLAPAYRGRGLGHAALALLVDLAREHGAASVHAEVEPANEACAKVLRAAGFTDLGTNQYGDAEFVLALPGGENQVS</sequence>
<proteinExistence type="predicted"/>
<gene>
    <name evidence="2" type="ordered locus">Kfla_1185</name>
</gene>
<dbReference type="PROSITE" id="PS51186">
    <property type="entry name" value="GNAT"/>
    <property type="match status" value="1"/>
</dbReference>
<dbReference type="eggNOG" id="COG1670">
    <property type="taxonomic scope" value="Bacteria"/>
</dbReference>
<protein>
    <submittedName>
        <fullName evidence="2">GCN5-related N-acetyltransferase</fullName>
    </submittedName>
</protein>
<keyword evidence="2" id="KW-0808">Transferase</keyword>
<dbReference type="InterPro" id="IPR016181">
    <property type="entry name" value="Acyl_CoA_acyltransferase"/>
</dbReference>
<keyword evidence="3" id="KW-1185">Reference proteome</keyword>
<dbReference type="Proteomes" id="UP000007967">
    <property type="component" value="Chromosome"/>
</dbReference>
<evidence type="ECO:0000259" key="1">
    <source>
        <dbReference type="PROSITE" id="PS51186"/>
    </source>
</evidence>
<dbReference type="SMR" id="D2Q2V7"/>
<dbReference type="CDD" id="cd04301">
    <property type="entry name" value="NAT_SF"/>
    <property type="match status" value="1"/>
</dbReference>
<dbReference type="STRING" id="479435.Kfla_1185"/>
<dbReference type="KEGG" id="kfl:Kfla_1185"/>
<dbReference type="HOGENOM" id="CLU_1728970_0_0_11"/>
<dbReference type="RefSeq" id="WP_012918844.1">
    <property type="nucleotide sequence ID" value="NC_013729.1"/>
</dbReference>
<feature type="domain" description="N-acetyltransferase" evidence="1">
    <location>
        <begin position="1"/>
        <end position="146"/>
    </location>
</feature>
<reference evidence="2 3" key="2">
    <citation type="journal article" date="2010" name="Stand. Genomic Sci.">
        <title>Complete genome sequence of Kribbella flavida type strain (IFO 14399).</title>
        <authorList>
            <person name="Pukall R."/>
            <person name="Lapidus A."/>
            <person name="Glavina Del Rio T."/>
            <person name="Copeland A."/>
            <person name="Tice H."/>
            <person name="Cheng J.-F."/>
            <person name="Lucas S."/>
            <person name="Chen F."/>
            <person name="Nolan M."/>
            <person name="LaButti K."/>
            <person name="Pati A."/>
            <person name="Ivanova N."/>
            <person name="Mavrommatis K."/>
            <person name="Mikhailova N."/>
            <person name="Pitluck S."/>
            <person name="Bruce D."/>
            <person name="Goodwin L."/>
            <person name="Land M."/>
            <person name="Hauser L."/>
            <person name="Chang Y.-J."/>
            <person name="Jeffries C.D."/>
            <person name="Chen A."/>
            <person name="Palaniappan K."/>
            <person name="Chain P."/>
            <person name="Rohde M."/>
            <person name="Goeker M."/>
            <person name="Bristow J."/>
            <person name="Eisen J.A."/>
            <person name="Markowitz V."/>
            <person name="Hugenholtz P."/>
            <person name="Kyrpides N.C."/>
            <person name="Klenk H.-P."/>
            <person name="Brettin T."/>
        </authorList>
    </citation>
    <scope>NUCLEOTIDE SEQUENCE [LARGE SCALE GENOMIC DNA]</scope>
    <source>
        <strain evidence="3">DSM 17836 / JCM 10339 / NBRC 14399</strain>
    </source>
</reference>
<dbReference type="GO" id="GO:0016747">
    <property type="term" value="F:acyltransferase activity, transferring groups other than amino-acyl groups"/>
    <property type="evidence" value="ECO:0007669"/>
    <property type="project" value="InterPro"/>
</dbReference>
<name>D2Q2V7_KRIFD</name>
<reference evidence="3" key="1">
    <citation type="submission" date="2009-09" db="EMBL/GenBank/DDBJ databases">
        <title>The complete genome of Kribbella flavida DSM 17836.</title>
        <authorList>
            <consortium name="US DOE Joint Genome Institute (JGI-PGF)"/>
            <person name="Lucas S."/>
            <person name="Copeland A."/>
            <person name="Lapidus A."/>
            <person name="Glavina del Rio T."/>
            <person name="Dalin E."/>
            <person name="Tice H."/>
            <person name="Bruce D."/>
            <person name="Goodwin L."/>
            <person name="Pitluck S."/>
            <person name="Kyrpides N."/>
            <person name="Mavromatis K."/>
            <person name="Ivanova N."/>
            <person name="Saunders E."/>
            <person name="Brettin T."/>
            <person name="Detter J.C."/>
            <person name="Han C."/>
            <person name="Larimer F."/>
            <person name="Land M."/>
            <person name="Hauser L."/>
            <person name="Markowitz V."/>
            <person name="Cheng J.-F."/>
            <person name="Hugenholtz P."/>
            <person name="Woyke T."/>
            <person name="Wu D."/>
            <person name="Pukall R."/>
            <person name="Klenk H.-P."/>
            <person name="Eisen J.A."/>
        </authorList>
    </citation>
    <scope>NUCLEOTIDE SEQUENCE [LARGE SCALE GENOMIC DNA]</scope>
    <source>
        <strain evidence="3">DSM 17836 / JCM 10339 / NBRC 14399</strain>
    </source>
</reference>
<dbReference type="AlphaFoldDB" id="D2Q2V7"/>